<comment type="catalytic activity">
    <reaction evidence="1">
        <text>Random endo-hydrolysis of N-acetyl-beta-D-glucosaminide (1-&gt;4)-beta-linkages in chitin and chitodextrins.</text>
        <dbReference type="EC" id="3.2.1.14"/>
    </reaction>
</comment>
<evidence type="ECO:0000256" key="5">
    <source>
        <dbReference type="ARBA" id="ARBA00023157"/>
    </source>
</evidence>
<keyword evidence="7" id="KW-0119">Carbohydrate metabolism</keyword>
<dbReference type="InterPro" id="IPR045321">
    <property type="entry name" value="Cts1-like"/>
</dbReference>
<evidence type="ECO:0000256" key="7">
    <source>
        <dbReference type="ARBA" id="ARBA00023326"/>
    </source>
</evidence>
<reference evidence="12" key="2">
    <citation type="submission" date="2023-06" db="EMBL/GenBank/DDBJ databases">
        <authorList>
            <person name="Ma L."/>
            <person name="Liu K.-W."/>
            <person name="Li Z."/>
            <person name="Hsiao Y.-Y."/>
            <person name="Qi Y."/>
            <person name="Fu T."/>
            <person name="Tang G."/>
            <person name="Zhang D."/>
            <person name="Sun W.-H."/>
            <person name="Liu D.-K."/>
            <person name="Li Y."/>
            <person name="Chen G.-Z."/>
            <person name="Liu X.-D."/>
            <person name="Liao X.-Y."/>
            <person name="Jiang Y.-T."/>
            <person name="Yu X."/>
            <person name="Hao Y."/>
            <person name="Huang J."/>
            <person name="Zhao X.-W."/>
            <person name="Ke S."/>
            <person name="Chen Y.-Y."/>
            <person name="Wu W.-L."/>
            <person name="Hsu J.-L."/>
            <person name="Lin Y.-F."/>
            <person name="Huang M.-D."/>
            <person name="Li C.-Y."/>
            <person name="Huang L."/>
            <person name="Wang Z.-W."/>
            <person name="Zhao X."/>
            <person name="Zhong W.-Y."/>
            <person name="Peng D.-H."/>
            <person name="Ahmad S."/>
            <person name="Lan S."/>
            <person name="Zhang J.-S."/>
            <person name="Tsai W.-C."/>
            <person name="Van De Peer Y."/>
            <person name="Liu Z.-J."/>
        </authorList>
    </citation>
    <scope>NUCLEOTIDE SEQUENCE</scope>
    <source>
        <strain evidence="12">SCP</strain>
        <tissue evidence="12">Leaves</tissue>
    </source>
</reference>
<dbReference type="CDD" id="cd02877">
    <property type="entry name" value="GH18_hevamine_XipI_class_III"/>
    <property type="match status" value="1"/>
</dbReference>
<sequence length="318" mass="34398">MAETKKTTTSLHLLPLILLFLTLPLFSSSAAIADNDDAGIAIYWGQDGRELTLSETCNLGLYKYVNIAFLYDFGPPPKLNLAGHCDPDSGRCKGLHNDISECQMLGIKVFLSLGGAVGNHSIPTTAAAQELADYIWENFLRGSSSDRPLGPAALDGVDFDMESYSPHYDDLARFLSEYSTPESKVYLSAAPQCPYPDQALGEAIATGLFDYVWIQFYNNPPCQYNGNLDPSSLLNSWNVWTSDANVKKAFVGLPASLAAAGSGYIEPENLKSAVLPEVKKSPKYGGVMLWNRYQDILNGYSRAIISDVGSAAGGVAEL</sequence>
<dbReference type="InterPro" id="IPR017853">
    <property type="entry name" value="GH"/>
</dbReference>
<keyword evidence="7" id="KW-0624">Polysaccharide degradation</keyword>
<evidence type="ECO:0000256" key="1">
    <source>
        <dbReference type="ARBA" id="ARBA00000822"/>
    </source>
</evidence>
<dbReference type="InterPro" id="IPR001223">
    <property type="entry name" value="Glyco_hydro18_cat"/>
</dbReference>
<dbReference type="InterPro" id="IPR001579">
    <property type="entry name" value="Glyco_hydro_18_chit_AS"/>
</dbReference>
<evidence type="ECO:0000313" key="12">
    <source>
        <dbReference type="EMBL" id="KAK1269999.1"/>
    </source>
</evidence>
<evidence type="ECO:0000256" key="2">
    <source>
        <dbReference type="ARBA" id="ARBA00012729"/>
    </source>
</evidence>
<reference evidence="12" key="1">
    <citation type="journal article" date="2023" name="Nat. Commun.">
        <title>Diploid and tetraploid genomes of Acorus and the evolution of monocots.</title>
        <authorList>
            <person name="Ma L."/>
            <person name="Liu K.W."/>
            <person name="Li Z."/>
            <person name="Hsiao Y.Y."/>
            <person name="Qi Y."/>
            <person name="Fu T."/>
            <person name="Tang G.D."/>
            <person name="Zhang D."/>
            <person name="Sun W.H."/>
            <person name="Liu D.K."/>
            <person name="Li Y."/>
            <person name="Chen G.Z."/>
            <person name="Liu X.D."/>
            <person name="Liao X.Y."/>
            <person name="Jiang Y.T."/>
            <person name="Yu X."/>
            <person name="Hao Y."/>
            <person name="Huang J."/>
            <person name="Zhao X.W."/>
            <person name="Ke S."/>
            <person name="Chen Y.Y."/>
            <person name="Wu W.L."/>
            <person name="Hsu J.L."/>
            <person name="Lin Y.F."/>
            <person name="Huang M.D."/>
            <person name="Li C.Y."/>
            <person name="Huang L."/>
            <person name="Wang Z.W."/>
            <person name="Zhao X."/>
            <person name="Zhong W.Y."/>
            <person name="Peng D.H."/>
            <person name="Ahmad S."/>
            <person name="Lan S."/>
            <person name="Zhang J.S."/>
            <person name="Tsai W.C."/>
            <person name="Van de Peer Y."/>
            <person name="Liu Z.J."/>
        </authorList>
    </citation>
    <scope>NUCLEOTIDE SEQUENCE</scope>
    <source>
        <strain evidence="12">SCP</strain>
    </source>
</reference>
<evidence type="ECO:0000256" key="10">
    <source>
        <dbReference type="SAM" id="SignalP"/>
    </source>
</evidence>
<accession>A0AAV9B007</accession>
<feature type="domain" description="GH18" evidence="11">
    <location>
        <begin position="38"/>
        <end position="311"/>
    </location>
</feature>
<keyword evidence="4" id="KW-0146">Chitin degradation</keyword>
<dbReference type="AlphaFoldDB" id="A0AAV9B007"/>
<keyword evidence="5" id="KW-1015">Disulfide bond</keyword>
<evidence type="ECO:0000313" key="13">
    <source>
        <dbReference type="Proteomes" id="UP001179952"/>
    </source>
</evidence>
<keyword evidence="13" id="KW-1185">Reference proteome</keyword>
<dbReference type="GO" id="GO:0005576">
    <property type="term" value="C:extracellular region"/>
    <property type="evidence" value="ECO:0007669"/>
    <property type="project" value="TreeGrafter"/>
</dbReference>
<feature type="signal peptide" evidence="10">
    <location>
        <begin position="1"/>
        <end position="29"/>
    </location>
</feature>
<comment type="similarity">
    <text evidence="9">Belongs to the glycosyl hydrolase 18 family.</text>
</comment>
<dbReference type="Proteomes" id="UP001179952">
    <property type="component" value="Unassembled WGS sequence"/>
</dbReference>
<dbReference type="InterPro" id="IPR050542">
    <property type="entry name" value="Glycosyl_Hydrlase18_Chitinase"/>
</dbReference>
<proteinExistence type="inferred from homology"/>
<comment type="caution">
    <text evidence="12">The sequence shown here is derived from an EMBL/GenBank/DDBJ whole genome shotgun (WGS) entry which is preliminary data.</text>
</comment>
<dbReference type="Gene3D" id="3.20.20.80">
    <property type="entry name" value="Glycosidases"/>
    <property type="match status" value="1"/>
</dbReference>
<dbReference type="EMBL" id="JAUJYN010000006">
    <property type="protein sequence ID" value="KAK1269999.1"/>
    <property type="molecule type" value="Genomic_DNA"/>
</dbReference>
<keyword evidence="10" id="KW-0732">Signal</keyword>
<evidence type="ECO:0000256" key="6">
    <source>
        <dbReference type="ARBA" id="ARBA00023295"/>
    </source>
</evidence>
<dbReference type="SUPFAM" id="SSF51445">
    <property type="entry name" value="(Trans)glycosidases"/>
    <property type="match status" value="1"/>
</dbReference>
<keyword evidence="6 8" id="KW-0326">Glycosidase</keyword>
<name>A0AAV9B007_ACOGR</name>
<gene>
    <name evidence="12" type="ORF">QJS04_geneDACA008125</name>
</gene>
<dbReference type="GO" id="GO:0006032">
    <property type="term" value="P:chitin catabolic process"/>
    <property type="evidence" value="ECO:0007669"/>
    <property type="project" value="UniProtKB-KW"/>
</dbReference>
<dbReference type="Pfam" id="PF00704">
    <property type="entry name" value="Glyco_hydro_18"/>
    <property type="match status" value="1"/>
</dbReference>
<dbReference type="EC" id="3.2.1.14" evidence="2"/>
<protein>
    <recommendedName>
        <fullName evidence="2">chitinase</fullName>
        <ecNumber evidence="2">3.2.1.14</ecNumber>
    </recommendedName>
</protein>
<evidence type="ECO:0000256" key="3">
    <source>
        <dbReference type="ARBA" id="ARBA00022801"/>
    </source>
</evidence>
<evidence type="ECO:0000259" key="11">
    <source>
        <dbReference type="PROSITE" id="PS51910"/>
    </source>
</evidence>
<feature type="chain" id="PRO_5043664579" description="chitinase" evidence="10">
    <location>
        <begin position="30"/>
        <end position="318"/>
    </location>
</feature>
<dbReference type="GO" id="GO:0000272">
    <property type="term" value="P:polysaccharide catabolic process"/>
    <property type="evidence" value="ECO:0007669"/>
    <property type="project" value="UniProtKB-KW"/>
</dbReference>
<keyword evidence="3 8" id="KW-0378">Hydrolase</keyword>
<evidence type="ECO:0000256" key="9">
    <source>
        <dbReference type="RuleBase" id="RU004453"/>
    </source>
</evidence>
<evidence type="ECO:0000256" key="4">
    <source>
        <dbReference type="ARBA" id="ARBA00023024"/>
    </source>
</evidence>
<dbReference type="PANTHER" id="PTHR45708:SF49">
    <property type="entry name" value="ENDOCHITINASE"/>
    <property type="match status" value="1"/>
</dbReference>
<dbReference type="FunFam" id="3.20.20.80:FF:000015">
    <property type="entry name" value="Acidic endochitinase SE2"/>
    <property type="match status" value="1"/>
</dbReference>
<organism evidence="12 13">
    <name type="scientific">Acorus gramineus</name>
    <name type="common">Dwarf sweet flag</name>
    <dbReference type="NCBI Taxonomy" id="55184"/>
    <lineage>
        <taxon>Eukaryota</taxon>
        <taxon>Viridiplantae</taxon>
        <taxon>Streptophyta</taxon>
        <taxon>Embryophyta</taxon>
        <taxon>Tracheophyta</taxon>
        <taxon>Spermatophyta</taxon>
        <taxon>Magnoliopsida</taxon>
        <taxon>Liliopsida</taxon>
        <taxon>Acoraceae</taxon>
        <taxon>Acorus</taxon>
    </lineage>
</organism>
<evidence type="ECO:0000256" key="8">
    <source>
        <dbReference type="RuleBase" id="RU000489"/>
    </source>
</evidence>
<dbReference type="PROSITE" id="PS51910">
    <property type="entry name" value="GH18_2"/>
    <property type="match status" value="1"/>
</dbReference>
<dbReference type="PROSITE" id="PS01095">
    <property type="entry name" value="GH18_1"/>
    <property type="match status" value="1"/>
</dbReference>
<dbReference type="GO" id="GO:0008843">
    <property type="term" value="F:endochitinase activity"/>
    <property type="evidence" value="ECO:0007669"/>
    <property type="project" value="UniProtKB-EC"/>
</dbReference>
<dbReference type="PANTHER" id="PTHR45708">
    <property type="entry name" value="ENDOCHITINASE"/>
    <property type="match status" value="1"/>
</dbReference>